<keyword evidence="9" id="KW-0175">Coiled coil</keyword>
<dbReference type="FunFam" id="3.40.50.10180:FF:000001">
    <property type="entry name" value="Glycerate kinase"/>
    <property type="match status" value="1"/>
</dbReference>
<sequence>MKNPLIYSQTASSLFLPCLSVFKTTLNSTTLGAYINKCLSLNGNELKVADRLYLLNKNVHLVAIGKAAPAMVESAEKILGQHFVDGIASVPTGSNIPNNLKTQFLFGAENNLPDEQALENTKQIENFIKLIRQPNQLILFLISGGGSALLPAPINGITLADKLEIIKLLQNYGADIKQLNIVRQALSRLKGGGLARLASPAQQIALIVSDIIGDPIELISSGPTVILNKSSQEPMNIINKLGIKREQINQKIIEALEQNMREENIKDENIDVLNLIVANNAMILKELSAHLNSAGFIPIIITSCLEGNATKLGQSMARLLVKLAKQAKRLDFAFDISNFMEEVFAVNVDISRIIITKNNKIVLIFGGESTVCFDPSQVLPGAKGGRNQEMVLSLLNELLSMKEEKQVLNGLEFAFTSLGTDGQDGPTDAAGAFICSDDLLNKSTEQLSSLSTKIKTALKGKCSYQFWTEFNEGRNIVRIGKTGMNVMDIQMLVFKL</sequence>
<evidence type="ECO:0000313" key="13">
    <source>
        <dbReference type="WBParaSite" id="MhA1_Contig104.frz3.gene16"/>
    </source>
</evidence>
<dbReference type="Gene3D" id="3.40.50.10180">
    <property type="entry name" value="Glycerate kinase, MOFRL-like N-terminal domain"/>
    <property type="match status" value="1"/>
</dbReference>
<dbReference type="GO" id="GO:0005524">
    <property type="term" value="F:ATP binding"/>
    <property type="evidence" value="ECO:0007669"/>
    <property type="project" value="UniProtKB-KW"/>
</dbReference>
<dbReference type="GO" id="GO:0008887">
    <property type="term" value="F:glycerate kinase activity"/>
    <property type="evidence" value="ECO:0007669"/>
    <property type="project" value="UniProtKB-EC"/>
</dbReference>
<evidence type="ECO:0000256" key="5">
    <source>
        <dbReference type="ARBA" id="ARBA00022679"/>
    </source>
</evidence>
<evidence type="ECO:0000256" key="1">
    <source>
        <dbReference type="ARBA" id="ARBA00000694"/>
    </source>
</evidence>
<dbReference type="InterPro" id="IPR037035">
    <property type="entry name" value="GK-like_C_sf"/>
</dbReference>
<evidence type="ECO:0000256" key="6">
    <source>
        <dbReference type="ARBA" id="ARBA00022741"/>
    </source>
</evidence>
<dbReference type="Gene3D" id="3.40.1480.10">
    <property type="entry name" value="MOFRL domain"/>
    <property type="match status" value="1"/>
</dbReference>
<feature type="domain" description="MOFRL" evidence="10">
    <location>
        <begin position="362"/>
        <end position="488"/>
    </location>
</feature>
<dbReference type="OMA" id="GKAAWRM"/>
<dbReference type="InterPro" id="IPR038614">
    <property type="entry name" value="GK_N_sf"/>
</dbReference>
<dbReference type="InterPro" id="IPR025286">
    <property type="entry name" value="MOFRL_assoc_dom"/>
</dbReference>
<evidence type="ECO:0000313" key="12">
    <source>
        <dbReference type="Proteomes" id="UP000095281"/>
    </source>
</evidence>
<dbReference type="GO" id="GO:0005737">
    <property type="term" value="C:cytoplasm"/>
    <property type="evidence" value="ECO:0007669"/>
    <property type="project" value="TreeGrafter"/>
</dbReference>
<evidence type="ECO:0000256" key="7">
    <source>
        <dbReference type="ARBA" id="ARBA00022777"/>
    </source>
</evidence>
<keyword evidence="8" id="KW-0067">ATP-binding</keyword>
<keyword evidence="5" id="KW-0808">Transferase</keyword>
<dbReference type="Proteomes" id="UP000095281">
    <property type="component" value="Unplaced"/>
</dbReference>
<evidence type="ECO:0000259" key="10">
    <source>
        <dbReference type="Pfam" id="PF05161"/>
    </source>
</evidence>
<dbReference type="Pfam" id="PF13660">
    <property type="entry name" value="DUF4147"/>
    <property type="match status" value="1"/>
</dbReference>
<keyword evidence="6" id="KW-0547">Nucleotide-binding</keyword>
<dbReference type="SUPFAM" id="SSF82544">
    <property type="entry name" value="GckA/TtuD-like"/>
    <property type="match status" value="1"/>
</dbReference>
<evidence type="ECO:0000259" key="11">
    <source>
        <dbReference type="Pfam" id="PF13660"/>
    </source>
</evidence>
<evidence type="ECO:0000256" key="4">
    <source>
        <dbReference type="ARBA" id="ARBA00020720"/>
    </source>
</evidence>
<evidence type="ECO:0000256" key="8">
    <source>
        <dbReference type="ARBA" id="ARBA00022840"/>
    </source>
</evidence>
<protein>
    <recommendedName>
        <fullName evidence="4">Glycerate kinase</fullName>
        <ecNumber evidence="3">2.7.1.31</ecNumber>
    </recommendedName>
</protein>
<dbReference type="Pfam" id="PF05161">
    <property type="entry name" value="MOFRL"/>
    <property type="match status" value="1"/>
</dbReference>
<evidence type="ECO:0000256" key="9">
    <source>
        <dbReference type="SAM" id="Coils"/>
    </source>
</evidence>
<proteinExistence type="inferred from homology"/>
<reference evidence="13" key="1">
    <citation type="submission" date="2016-11" db="UniProtKB">
        <authorList>
            <consortium name="WormBaseParasite"/>
        </authorList>
    </citation>
    <scope>IDENTIFICATION</scope>
</reference>
<evidence type="ECO:0000256" key="3">
    <source>
        <dbReference type="ARBA" id="ARBA00012101"/>
    </source>
</evidence>
<dbReference type="PANTHER" id="PTHR12227">
    <property type="entry name" value="GLYCERATE KINASE"/>
    <property type="match status" value="1"/>
</dbReference>
<dbReference type="AlphaFoldDB" id="A0A1I8AYH0"/>
<comment type="similarity">
    <text evidence="2">Belongs to the glycerate kinase type-2 family.</text>
</comment>
<dbReference type="InterPro" id="IPR007835">
    <property type="entry name" value="MOFRL"/>
</dbReference>
<dbReference type="PANTHER" id="PTHR12227:SF0">
    <property type="entry name" value="GLYCERATE KINASE"/>
    <property type="match status" value="1"/>
</dbReference>
<dbReference type="EC" id="2.7.1.31" evidence="3"/>
<keyword evidence="7" id="KW-0418">Kinase</keyword>
<name>A0A1I8AYH0_MELHA</name>
<comment type="catalytic activity">
    <reaction evidence="1">
        <text>(R)-glycerate + ATP = (2R)-3-phosphoglycerate + ADP + H(+)</text>
        <dbReference type="Rhea" id="RHEA:23516"/>
        <dbReference type="ChEBI" id="CHEBI:15378"/>
        <dbReference type="ChEBI" id="CHEBI:16659"/>
        <dbReference type="ChEBI" id="CHEBI:30616"/>
        <dbReference type="ChEBI" id="CHEBI:58272"/>
        <dbReference type="ChEBI" id="CHEBI:456216"/>
        <dbReference type="EC" id="2.7.1.31"/>
    </reaction>
</comment>
<feature type="domain" description="MOFRL-associated" evidence="11">
    <location>
        <begin position="20"/>
        <end position="257"/>
    </location>
</feature>
<accession>A0A1I8AYH0</accession>
<organism evidence="12 13">
    <name type="scientific">Meloidogyne hapla</name>
    <name type="common">Root-knot nematode worm</name>
    <dbReference type="NCBI Taxonomy" id="6305"/>
    <lineage>
        <taxon>Eukaryota</taxon>
        <taxon>Metazoa</taxon>
        <taxon>Ecdysozoa</taxon>
        <taxon>Nematoda</taxon>
        <taxon>Chromadorea</taxon>
        <taxon>Rhabditida</taxon>
        <taxon>Tylenchina</taxon>
        <taxon>Tylenchomorpha</taxon>
        <taxon>Tylenchoidea</taxon>
        <taxon>Meloidogynidae</taxon>
        <taxon>Meloidogyninae</taxon>
        <taxon>Meloidogyne</taxon>
    </lineage>
</organism>
<dbReference type="WBParaSite" id="MhA1_Contig104.frz3.gene16">
    <property type="protein sequence ID" value="MhA1_Contig104.frz3.gene16"/>
    <property type="gene ID" value="MhA1_Contig104.frz3.gene16"/>
</dbReference>
<evidence type="ECO:0000256" key="2">
    <source>
        <dbReference type="ARBA" id="ARBA00005393"/>
    </source>
</evidence>
<dbReference type="InterPro" id="IPR039760">
    <property type="entry name" value="MOFRL_protein"/>
</dbReference>
<keyword evidence="12" id="KW-1185">Reference proteome</keyword>
<feature type="coiled-coil region" evidence="9">
    <location>
        <begin position="238"/>
        <end position="265"/>
    </location>
</feature>